<evidence type="ECO:0000256" key="4">
    <source>
        <dbReference type="ARBA" id="ARBA00022679"/>
    </source>
</evidence>
<dbReference type="CDD" id="cd00761">
    <property type="entry name" value="Glyco_tranf_GTA_type"/>
    <property type="match status" value="1"/>
</dbReference>
<reference evidence="8 9" key="1">
    <citation type="journal article" date="2015" name="Stand. Genomic Sci.">
        <title>Genomic Encyclopedia of Bacterial and Archaeal Type Strains, Phase III: the genomes of soil and plant-associated and newly described type strains.</title>
        <authorList>
            <person name="Whitman W.B."/>
            <person name="Woyke T."/>
            <person name="Klenk H.P."/>
            <person name="Zhou Y."/>
            <person name="Lilburn T.G."/>
            <person name="Beck B.J."/>
            <person name="De Vos P."/>
            <person name="Vandamme P."/>
            <person name="Eisen J.A."/>
            <person name="Garrity G."/>
            <person name="Hugenholtz P."/>
            <person name="Kyrpides N.C."/>
        </authorList>
    </citation>
    <scope>NUCLEOTIDE SEQUENCE [LARGE SCALE GENOMIC DNA]</scope>
    <source>
        <strain evidence="8 9">VKM Ac-2540</strain>
    </source>
</reference>
<sequence length="369" mass="39339">MGAGWWGPIVSGAMSTSVAIAVITFRRPALLRGLLTSLQAQELPADSDYAIRIVVVDNDADGSAAAVLEEFGAGTPYPIQSVVEPEPGIPFAREKSVELCWNDDALIFVDDDETAPAGWLGKLLHAWESTGADVVTGPVKGNLPPGAPPWNHYSDVHDSTGKHTTGEELRKAYTNNTLVSRRVYHAVTPGFHPAFRYTGSSDLHFFLRVHRAGFRIVWCEEACIAEEVPVGRTTLHWLVRRAFRSGSGDTISRLLIRPGAISYVLVLAYASARVISAIGFALAGLLLGRKTHLLKAVRRFFSGVGSLAGIVGINHDEYRERHGSGHGPGPADGGGAVPGDLAGGDGPGAARVADQRRSPLADHPDARLP</sequence>
<protein>
    <submittedName>
        <fullName evidence="8">Glycosyltransferase involved in cell wall biosynthesis</fullName>
    </submittedName>
</protein>
<dbReference type="PANTHER" id="PTHR43179:SF12">
    <property type="entry name" value="GALACTOFURANOSYLTRANSFERASE GLFT2"/>
    <property type="match status" value="1"/>
</dbReference>
<feature type="transmembrane region" description="Helical" evidence="6">
    <location>
        <begin position="263"/>
        <end position="287"/>
    </location>
</feature>
<evidence type="ECO:0000313" key="8">
    <source>
        <dbReference type="EMBL" id="RZU13869.1"/>
    </source>
</evidence>
<dbReference type="Pfam" id="PF00535">
    <property type="entry name" value="Glycos_transf_2"/>
    <property type="match status" value="1"/>
</dbReference>
<keyword evidence="6" id="KW-0472">Membrane</keyword>
<dbReference type="Proteomes" id="UP000292027">
    <property type="component" value="Unassembled WGS sequence"/>
</dbReference>
<organism evidence="8 9">
    <name type="scientific">Kribbella rubisoli</name>
    <dbReference type="NCBI Taxonomy" id="3075929"/>
    <lineage>
        <taxon>Bacteria</taxon>
        <taxon>Bacillati</taxon>
        <taxon>Actinomycetota</taxon>
        <taxon>Actinomycetes</taxon>
        <taxon>Propionibacteriales</taxon>
        <taxon>Kribbellaceae</taxon>
        <taxon>Kribbella</taxon>
    </lineage>
</organism>
<evidence type="ECO:0000256" key="6">
    <source>
        <dbReference type="SAM" id="Phobius"/>
    </source>
</evidence>
<comment type="caution">
    <text evidence="8">The sequence shown here is derived from an EMBL/GenBank/DDBJ whole genome shotgun (WGS) entry which is preliminary data.</text>
</comment>
<keyword evidence="6" id="KW-0812">Transmembrane</keyword>
<comment type="similarity">
    <text evidence="2">Belongs to the glycosyltransferase 2 family.</text>
</comment>
<dbReference type="PANTHER" id="PTHR43179">
    <property type="entry name" value="RHAMNOSYLTRANSFERASE WBBL"/>
    <property type="match status" value="1"/>
</dbReference>
<feature type="region of interest" description="Disordered" evidence="5">
    <location>
        <begin position="319"/>
        <end position="369"/>
    </location>
</feature>
<dbReference type="Gene3D" id="3.90.550.10">
    <property type="entry name" value="Spore Coat Polysaccharide Biosynthesis Protein SpsA, Chain A"/>
    <property type="match status" value="1"/>
</dbReference>
<evidence type="ECO:0000259" key="7">
    <source>
        <dbReference type="Pfam" id="PF00535"/>
    </source>
</evidence>
<accession>A0A4Q7WWJ9</accession>
<comment type="pathway">
    <text evidence="1">Cell wall biogenesis; cell wall polysaccharide biosynthesis.</text>
</comment>
<evidence type="ECO:0000256" key="5">
    <source>
        <dbReference type="SAM" id="MobiDB-lite"/>
    </source>
</evidence>
<dbReference type="SUPFAM" id="SSF53448">
    <property type="entry name" value="Nucleotide-diphospho-sugar transferases"/>
    <property type="match status" value="1"/>
</dbReference>
<proteinExistence type="inferred from homology"/>
<evidence type="ECO:0000256" key="1">
    <source>
        <dbReference type="ARBA" id="ARBA00004776"/>
    </source>
</evidence>
<dbReference type="AlphaFoldDB" id="A0A4Q7WWJ9"/>
<gene>
    <name evidence="8" type="ORF">EV645_4726</name>
</gene>
<dbReference type="InterPro" id="IPR001173">
    <property type="entry name" value="Glyco_trans_2-like"/>
</dbReference>
<keyword evidence="4" id="KW-0808">Transferase</keyword>
<dbReference type="GO" id="GO:0016757">
    <property type="term" value="F:glycosyltransferase activity"/>
    <property type="evidence" value="ECO:0007669"/>
    <property type="project" value="UniProtKB-KW"/>
</dbReference>
<feature type="compositionally biased region" description="Gly residues" evidence="5">
    <location>
        <begin position="325"/>
        <end position="347"/>
    </location>
</feature>
<name>A0A4Q7WWJ9_9ACTN</name>
<feature type="compositionally biased region" description="Basic and acidic residues" evidence="5">
    <location>
        <begin position="353"/>
        <end position="369"/>
    </location>
</feature>
<keyword evidence="9" id="KW-1185">Reference proteome</keyword>
<evidence type="ECO:0000256" key="3">
    <source>
        <dbReference type="ARBA" id="ARBA00022676"/>
    </source>
</evidence>
<feature type="transmembrane region" description="Helical" evidence="6">
    <location>
        <begin position="6"/>
        <end position="25"/>
    </location>
</feature>
<dbReference type="EMBL" id="SHKR01000013">
    <property type="protein sequence ID" value="RZU13869.1"/>
    <property type="molecule type" value="Genomic_DNA"/>
</dbReference>
<evidence type="ECO:0000313" key="9">
    <source>
        <dbReference type="Proteomes" id="UP000292027"/>
    </source>
</evidence>
<keyword evidence="6" id="KW-1133">Transmembrane helix</keyword>
<dbReference type="InterPro" id="IPR029044">
    <property type="entry name" value="Nucleotide-diphossugar_trans"/>
</dbReference>
<evidence type="ECO:0000256" key="2">
    <source>
        <dbReference type="ARBA" id="ARBA00006739"/>
    </source>
</evidence>
<feature type="domain" description="Glycosyltransferase 2-like" evidence="7">
    <location>
        <begin position="20"/>
        <end position="185"/>
    </location>
</feature>
<keyword evidence="3" id="KW-0328">Glycosyltransferase</keyword>